<evidence type="ECO:0000256" key="2">
    <source>
        <dbReference type="SAM" id="SignalP"/>
    </source>
</evidence>
<evidence type="ECO:0000313" key="4">
    <source>
        <dbReference type="Proteomes" id="UP001150266"/>
    </source>
</evidence>
<organism evidence="3 4">
    <name type="scientific">Lentinula aciculospora</name>
    <dbReference type="NCBI Taxonomy" id="153920"/>
    <lineage>
        <taxon>Eukaryota</taxon>
        <taxon>Fungi</taxon>
        <taxon>Dikarya</taxon>
        <taxon>Basidiomycota</taxon>
        <taxon>Agaricomycotina</taxon>
        <taxon>Agaricomycetes</taxon>
        <taxon>Agaricomycetidae</taxon>
        <taxon>Agaricales</taxon>
        <taxon>Marasmiineae</taxon>
        <taxon>Omphalotaceae</taxon>
        <taxon>Lentinula</taxon>
    </lineage>
</organism>
<dbReference type="AlphaFoldDB" id="A0A9W9DQV0"/>
<feature type="signal peptide" evidence="2">
    <location>
        <begin position="1"/>
        <end position="27"/>
    </location>
</feature>
<keyword evidence="4" id="KW-1185">Reference proteome</keyword>
<feature type="chain" id="PRO_5040847844" evidence="2">
    <location>
        <begin position="28"/>
        <end position="212"/>
    </location>
</feature>
<dbReference type="Proteomes" id="UP001150266">
    <property type="component" value="Unassembled WGS sequence"/>
</dbReference>
<feature type="compositionally biased region" description="Pro residues" evidence="1">
    <location>
        <begin position="203"/>
        <end position="212"/>
    </location>
</feature>
<feature type="compositionally biased region" description="Low complexity" evidence="1">
    <location>
        <begin position="171"/>
        <end position="201"/>
    </location>
</feature>
<accession>A0A9W9DQV0</accession>
<name>A0A9W9DQV0_9AGAR</name>
<evidence type="ECO:0000256" key="1">
    <source>
        <dbReference type="SAM" id="MobiDB-lite"/>
    </source>
</evidence>
<evidence type="ECO:0000313" key="3">
    <source>
        <dbReference type="EMBL" id="KAJ4481972.1"/>
    </source>
</evidence>
<protein>
    <submittedName>
        <fullName evidence="3">Uncharacterized protein</fullName>
    </submittedName>
</protein>
<comment type="caution">
    <text evidence="3">The sequence shown here is derived from an EMBL/GenBank/DDBJ whole genome shotgun (WGS) entry which is preliminary data.</text>
</comment>
<feature type="region of interest" description="Disordered" evidence="1">
    <location>
        <begin position="156"/>
        <end position="212"/>
    </location>
</feature>
<proteinExistence type="predicted"/>
<dbReference type="EMBL" id="JAOTPV010000005">
    <property type="protein sequence ID" value="KAJ4481972.1"/>
    <property type="molecule type" value="Genomic_DNA"/>
</dbReference>
<gene>
    <name evidence="3" type="ORF">J3R30DRAFT_3455550</name>
</gene>
<keyword evidence="2" id="KW-0732">Signal</keyword>
<reference evidence="3" key="1">
    <citation type="submission" date="2022-08" db="EMBL/GenBank/DDBJ databases">
        <title>A Global Phylogenomic Analysis of the Shiitake Genus Lentinula.</title>
        <authorList>
            <consortium name="DOE Joint Genome Institute"/>
            <person name="Sierra-Patev S."/>
            <person name="Min B."/>
            <person name="Naranjo-Ortiz M."/>
            <person name="Looney B."/>
            <person name="Konkel Z."/>
            <person name="Slot J.C."/>
            <person name="Sakamoto Y."/>
            <person name="Steenwyk J.L."/>
            <person name="Rokas A."/>
            <person name="Carro J."/>
            <person name="Camarero S."/>
            <person name="Ferreira P."/>
            <person name="Molpeceres G."/>
            <person name="Ruiz-Duenas F.J."/>
            <person name="Serrano A."/>
            <person name="Henrissat B."/>
            <person name="Drula E."/>
            <person name="Hughes K.W."/>
            <person name="Mata J.L."/>
            <person name="Ishikawa N.K."/>
            <person name="Vargas-Isla R."/>
            <person name="Ushijima S."/>
            <person name="Smith C.A."/>
            <person name="Ahrendt S."/>
            <person name="Andreopoulos W."/>
            <person name="He G."/>
            <person name="Labutti K."/>
            <person name="Lipzen A."/>
            <person name="Ng V."/>
            <person name="Riley R."/>
            <person name="Sandor L."/>
            <person name="Barry K."/>
            <person name="Martinez A.T."/>
            <person name="Xiao Y."/>
            <person name="Gibbons J.G."/>
            <person name="Terashima K."/>
            <person name="Grigoriev I.V."/>
            <person name="Hibbett D.S."/>
        </authorList>
    </citation>
    <scope>NUCLEOTIDE SEQUENCE</scope>
    <source>
        <strain evidence="3">JLM2183</strain>
    </source>
</reference>
<dbReference type="OrthoDB" id="2339190at2759"/>
<sequence>MFFQKVSSFSSASAFVLLLAATNEANALVIPATPLMRRASGADSIASPLDNSKSMPLMIRDVWSPEITTPVNSTTWKVNDHADVTWNTTAPAQITNPNGTLFLGHLDGTGSENLDLKHPLASYVNLSLGKATIQVPDVPTGKYIVVLMGNSDNHSPEFMIQSGSGGAPNVTSIDTGSDTSSDTGSTSASSSDAPDASAADPPNTVPPPSQSV</sequence>